<evidence type="ECO:0000259" key="1">
    <source>
        <dbReference type="Pfam" id="PF12706"/>
    </source>
</evidence>
<dbReference type="Pfam" id="PF12706">
    <property type="entry name" value="Lactamase_B_2"/>
    <property type="match status" value="1"/>
</dbReference>
<dbReference type="PANTHER" id="PTHR42663:SF6">
    <property type="entry name" value="HYDROLASE C777.06C-RELATED"/>
    <property type="match status" value="1"/>
</dbReference>
<dbReference type="RefSeq" id="WP_101358915.1">
    <property type="nucleotide sequence ID" value="NZ_NKXO01000024.1"/>
</dbReference>
<dbReference type="SUPFAM" id="SSF56281">
    <property type="entry name" value="Metallo-hydrolase/oxidoreductase"/>
    <property type="match status" value="1"/>
</dbReference>
<dbReference type="Proteomes" id="UP000233387">
    <property type="component" value="Unassembled WGS sequence"/>
</dbReference>
<dbReference type="PANTHER" id="PTHR42663">
    <property type="entry name" value="HYDROLASE C777.06C-RELATED-RELATED"/>
    <property type="match status" value="1"/>
</dbReference>
<dbReference type="EMBL" id="NKXO01000024">
    <property type="protein sequence ID" value="PKQ68580.1"/>
    <property type="molecule type" value="Genomic_DNA"/>
</dbReference>
<proteinExistence type="predicted"/>
<dbReference type="Gene3D" id="3.60.15.10">
    <property type="entry name" value="Ribonuclease Z/Hydroxyacylglutathione hydrolase-like"/>
    <property type="match status" value="1"/>
</dbReference>
<dbReference type="OrthoDB" id="9781189at2"/>
<reference evidence="2 3" key="1">
    <citation type="submission" date="2017-06" db="EMBL/GenBank/DDBJ databases">
        <title>Raineya orbicola gen. nov., sp. nov. a slightly thermophilic bacterium of the phylum Bacteroidetes and the description of Raineyaceae fam. nov.</title>
        <authorList>
            <person name="Albuquerque L."/>
            <person name="Polonia A.R.M."/>
            <person name="Barroso C."/>
            <person name="Froufe H.J.C."/>
            <person name="Lage O."/>
            <person name="Lobo-Da-Cunha A."/>
            <person name="Egas C."/>
            <person name="Da Costa M.S."/>
        </authorList>
    </citation>
    <scope>NUCLEOTIDE SEQUENCE [LARGE SCALE GENOMIC DNA]</scope>
    <source>
        <strain evidence="2 3">SPSPC-11</strain>
    </source>
</reference>
<dbReference type="GO" id="GO:0016787">
    <property type="term" value="F:hydrolase activity"/>
    <property type="evidence" value="ECO:0007669"/>
    <property type="project" value="UniProtKB-KW"/>
</dbReference>
<comment type="caution">
    <text evidence="2">The sequence shown here is derived from an EMBL/GenBank/DDBJ whole genome shotgun (WGS) entry which is preliminary data.</text>
</comment>
<dbReference type="AlphaFoldDB" id="A0A2N3IE52"/>
<accession>A0A2N3IE52</accession>
<organism evidence="2 3">
    <name type="scientific">Raineya orbicola</name>
    <dbReference type="NCBI Taxonomy" id="2016530"/>
    <lineage>
        <taxon>Bacteria</taxon>
        <taxon>Pseudomonadati</taxon>
        <taxon>Bacteroidota</taxon>
        <taxon>Cytophagia</taxon>
        <taxon>Cytophagales</taxon>
        <taxon>Raineyaceae</taxon>
        <taxon>Raineya</taxon>
    </lineage>
</organism>
<dbReference type="InterPro" id="IPR036866">
    <property type="entry name" value="RibonucZ/Hydroxyglut_hydro"/>
</dbReference>
<sequence length="256" mass="29145">MVKVTFLGTGTSQGVPVIACDCSVCRSENPKDKRLRSAVFVETHLANVVIDTGPDFRMQMLRAGIKKLDAVLFTHEHKDHTAGLDDVRPFNFLQNKNMPLYGTSKVLNQLKTEFAYIFAEKRYPGIPQVELHEISKEHSFEINGQKIIPIEVFHYRLPVLGFRIENFTYITDANYIASEEMQKIYGSKVLVLNALQKENHISHYNLEQAIQVAQHIGAEKTYFTHISHRMGLHEEISSLLPENIFLAYDGLVVEVS</sequence>
<dbReference type="CDD" id="cd16279">
    <property type="entry name" value="metallo-hydrolase-like_MBL-fold"/>
    <property type="match status" value="1"/>
</dbReference>
<keyword evidence="3" id="KW-1185">Reference proteome</keyword>
<name>A0A2N3IE52_9BACT</name>
<gene>
    <name evidence="2" type="ORF">Rain11_1647</name>
</gene>
<dbReference type="InterPro" id="IPR001279">
    <property type="entry name" value="Metallo-B-lactamas"/>
</dbReference>
<evidence type="ECO:0000313" key="2">
    <source>
        <dbReference type="EMBL" id="PKQ68580.1"/>
    </source>
</evidence>
<protein>
    <submittedName>
        <fullName evidence="2">Metal-dependent hydrolase of the beta-lactamase superfamily I</fullName>
    </submittedName>
</protein>
<keyword evidence="2" id="KW-0378">Hydrolase</keyword>
<evidence type="ECO:0000313" key="3">
    <source>
        <dbReference type="Proteomes" id="UP000233387"/>
    </source>
</evidence>
<feature type="domain" description="Metallo-beta-lactamase" evidence="1">
    <location>
        <begin position="47"/>
        <end position="226"/>
    </location>
</feature>